<evidence type="ECO:0000256" key="2">
    <source>
        <dbReference type="ARBA" id="ARBA00008441"/>
    </source>
</evidence>
<name>A0ABW7IR65_9VIBR</name>
<evidence type="ECO:0000313" key="7">
    <source>
        <dbReference type="EMBL" id="MFH0264137.1"/>
    </source>
</evidence>
<proteinExistence type="inferred from homology"/>
<feature type="chain" id="PRO_5047188592" evidence="6">
    <location>
        <begin position="27"/>
        <end position="175"/>
    </location>
</feature>
<evidence type="ECO:0000313" key="8">
    <source>
        <dbReference type="Proteomes" id="UP001607151"/>
    </source>
</evidence>
<feature type="signal peptide" evidence="6">
    <location>
        <begin position="1"/>
        <end position="26"/>
    </location>
</feature>
<sequence>MKSFITKSALVLLAAPLAFGSASALAAGHGDHVKMDQKCGMGMERGIWKQLDLTDAQKTKLKELRQQDFAAMKDGFKSNMAEMSAEHEQMQKLVMADNFDQAAVTDLAQKMAAQRVEGQVKMAKARHDMFSVLTPEQKQEFTKLKGEQHQQCMEKWQKIKDHAHKKGPRAEKNVE</sequence>
<dbReference type="PANTHER" id="PTHR38102">
    <property type="entry name" value="PERIPLASMIC CHAPERONE SPY"/>
    <property type="match status" value="1"/>
</dbReference>
<comment type="similarity">
    <text evidence="2">Belongs to the CpxP/Spy family.</text>
</comment>
<dbReference type="InterPro" id="IPR012899">
    <property type="entry name" value="LTXXQ"/>
</dbReference>
<dbReference type="Pfam" id="PF07813">
    <property type="entry name" value="LTXXQ"/>
    <property type="match status" value="1"/>
</dbReference>
<reference evidence="7 8" key="1">
    <citation type="submission" date="2024-10" db="EMBL/GenBank/DDBJ databases">
        <authorList>
            <person name="Yibar A."/>
            <person name="Saticioglu I.B."/>
            <person name="Duman M."/>
            <person name="Ajmi N."/>
            <person name="Gurler F."/>
            <person name="Ay H."/>
            <person name="Onuk E."/>
            <person name="Guler S."/>
            <person name="Romalde J.L."/>
        </authorList>
    </citation>
    <scope>NUCLEOTIDE SEQUENCE [LARGE SCALE GENOMIC DNA]</scope>
    <source>
        <strain evidence="7 8">14-MA-B</strain>
    </source>
</reference>
<evidence type="ECO:0000256" key="4">
    <source>
        <dbReference type="ARBA" id="ARBA00022764"/>
    </source>
</evidence>
<evidence type="ECO:0000256" key="5">
    <source>
        <dbReference type="SAM" id="MobiDB-lite"/>
    </source>
</evidence>
<dbReference type="InterPro" id="IPR052211">
    <property type="entry name" value="Cpx_auxiliary_protein"/>
</dbReference>
<dbReference type="EMBL" id="JBIHSN010000002">
    <property type="protein sequence ID" value="MFH0264137.1"/>
    <property type="molecule type" value="Genomic_DNA"/>
</dbReference>
<gene>
    <name evidence="7" type="ORF">ACGRQ9_01085</name>
</gene>
<protein>
    <submittedName>
        <fullName evidence="7">CpxP family protein</fullName>
    </submittedName>
</protein>
<dbReference type="Gene3D" id="1.20.120.1490">
    <property type="match status" value="1"/>
</dbReference>
<feature type="region of interest" description="Disordered" evidence="5">
    <location>
        <begin position="145"/>
        <end position="175"/>
    </location>
</feature>
<evidence type="ECO:0000256" key="1">
    <source>
        <dbReference type="ARBA" id="ARBA00004418"/>
    </source>
</evidence>
<dbReference type="PANTHER" id="PTHR38102:SF1">
    <property type="entry name" value="PERIPLASMIC CHAPERONE SPY"/>
    <property type="match status" value="1"/>
</dbReference>
<dbReference type="NCBIfam" id="NF009391">
    <property type="entry name" value="PRK12750.1"/>
    <property type="match status" value="1"/>
</dbReference>
<keyword evidence="8" id="KW-1185">Reference proteome</keyword>
<comment type="subcellular location">
    <subcellularLocation>
        <location evidence="1">Periplasm</location>
    </subcellularLocation>
</comment>
<accession>A0ABW7IR65</accession>
<keyword evidence="4" id="KW-0574">Periplasm</keyword>
<evidence type="ECO:0000256" key="6">
    <source>
        <dbReference type="SAM" id="SignalP"/>
    </source>
</evidence>
<dbReference type="RefSeq" id="WP_394607084.1">
    <property type="nucleotide sequence ID" value="NZ_JBIHSN010000002.1"/>
</dbReference>
<evidence type="ECO:0000256" key="3">
    <source>
        <dbReference type="ARBA" id="ARBA00022729"/>
    </source>
</evidence>
<dbReference type="Proteomes" id="UP001607151">
    <property type="component" value="Unassembled WGS sequence"/>
</dbReference>
<organism evidence="7 8">
    <name type="scientific">Vibrio rumoiensis</name>
    <dbReference type="NCBI Taxonomy" id="76258"/>
    <lineage>
        <taxon>Bacteria</taxon>
        <taxon>Pseudomonadati</taxon>
        <taxon>Pseudomonadota</taxon>
        <taxon>Gammaproteobacteria</taxon>
        <taxon>Vibrionales</taxon>
        <taxon>Vibrionaceae</taxon>
        <taxon>Vibrio</taxon>
    </lineage>
</organism>
<keyword evidence="3 6" id="KW-0732">Signal</keyword>
<comment type="caution">
    <text evidence="7">The sequence shown here is derived from an EMBL/GenBank/DDBJ whole genome shotgun (WGS) entry which is preliminary data.</text>
</comment>
<dbReference type="CDD" id="cd09916">
    <property type="entry name" value="CpxP_like"/>
    <property type="match status" value="1"/>
</dbReference>
<dbReference type="PIRSF" id="PIRSF034445">
    <property type="entry name" value="CpxP_Spy"/>
    <property type="match status" value="1"/>
</dbReference>